<organism evidence="1 2">
    <name type="scientific">Sclerotinia sclerotiorum (strain ATCC 18683 / 1980 / Ss-1)</name>
    <name type="common">White mold</name>
    <name type="synonym">Whetzelinia sclerotiorum</name>
    <dbReference type="NCBI Taxonomy" id="665079"/>
    <lineage>
        <taxon>Eukaryota</taxon>
        <taxon>Fungi</taxon>
        <taxon>Dikarya</taxon>
        <taxon>Ascomycota</taxon>
        <taxon>Pezizomycotina</taxon>
        <taxon>Leotiomycetes</taxon>
        <taxon>Helotiales</taxon>
        <taxon>Sclerotiniaceae</taxon>
        <taxon>Sclerotinia</taxon>
    </lineage>
</organism>
<dbReference type="InParanoid" id="A7F2X0"/>
<dbReference type="Proteomes" id="UP000001312">
    <property type="component" value="Unassembled WGS sequence"/>
</dbReference>
<evidence type="ECO:0000313" key="2">
    <source>
        <dbReference type="Proteomes" id="UP000001312"/>
    </source>
</evidence>
<sequence length="281" mass="31052">MNSDEAALHASVTSLDVNNEEVDLNGVSHTCFPDSRLEAKLDMSRLSTISKLMSHFLSAGRGGDIKGEGDVKEGFGVGSVRRTDLRSESARDGRRVLVSCEDSEDVIKQEVEDFYRASSQMKFDPKSCGVSVTSSISNDVNLQITSASSSVGDMEGDLIDLYEDSPSRHIDYCSISNMGNHRARKSSFLKQNTPAQLRALPPPSQTHQNPPPSMIFTSKLPIPKHEIFLHNLPPKDASVKQVRAWITSWFSGRDISFDVPWEGANINIQQYIECISWSGED</sequence>
<proteinExistence type="predicted"/>
<reference evidence="2" key="1">
    <citation type="journal article" date="2011" name="PLoS Genet.">
        <title>Genomic analysis of the necrotrophic fungal pathogens Sclerotinia sclerotiorum and Botrytis cinerea.</title>
        <authorList>
            <person name="Amselem J."/>
            <person name="Cuomo C.A."/>
            <person name="van Kan J.A."/>
            <person name="Viaud M."/>
            <person name="Benito E.P."/>
            <person name="Couloux A."/>
            <person name="Coutinho P.M."/>
            <person name="de Vries R.P."/>
            <person name="Dyer P.S."/>
            <person name="Fillinger S."/>
            <person name="Fournier E."/>
            <person name="Gout L."/>
            <person name="Hahn M."/>
            <person name="Kohn L."/>
            <person name="Lapalu N."/>
            <person name="Plummer K.M."/>
            <person name="Pradier J.M."/>
            <person name="Quevillon E."/>
            <person name="Sharon A."/>
            <person name="Simon A."/>
            <person name="ten Have A."/>
            <person name="Tudzynski B."/>
            <person name="Tudzynski P."/>
            <person name="Wincker P."/>
            <person name="Andrew M."/>
            <person name="Anthouard V."/>
            <person name="Beever R.E."/>
            <person name="Beffa R."/>
            <person name="Benoit I."/>
            <person name="Bouzid O."/>
            <person name="Brault B."/>
            <person name="Chen Z."/>
            <person name="Choquer M."/>
            <person name="Collemare J."/>
            <person name="Cotton P."/>
            <person name="Danchin E.G."/>
            <person name="Da Silva C."/>
            <person name="Gautier A."/>
            <person name="Giraud C."/>
            <person name="Giraud T."/>
            <person name="Gonzalez C."/>
            <person name="Grossetete S."/>
            <person name="Guldener U."/>
            <person name="Henrissat B."/>
            <person name="Howlett B.J."/>
            <person name="Kodira C."/>
            <person name="Kretschmer M."/>
            <person name="Lappartient A."/>
            <person name="Leroch M."/>
            <person name="Levis C."/>
            <person name="Mauceli E."/>
            <person name="Neuveglise C."/>
            <person name="Oeser B."/>
            <person name="Pearson M."/>
            <person name="Poulain J."/>
            <person name="Poussereau N."/>
            <person name="Quesneville H."/>
            <person name="Rascle C."/>
            <person name="Schumacher J."/>
            <person name="Segurens B."/>
            <person name="Sexton A."/>
            <person name="Silva E."/>
            <person name="Sirven C."/>
            <person name="Soanes D.M."/>
            <person name="Talbot N.J."/>
            <person name="Templeton M."/>
            <person name="Yandava C."/>
            <person name="Yarden O."/>
            <person name="Zeng Q."/>
            <person name="Rollins J.A."/>
            <person name="Lebrun M.H."/>
            <person name="Dickman M."/>
        </authorList>
    </citation>
    <scope>NUCLEOTIDE SEQUENCE [LARGE SCALE GENOMIC DNA]</scope>
    <source>
        <strain evidence="2">ATCC 18683 / 1980 / Ss-1</strain>
    </source>
</reference>
<keyword evidence="2" id="KW-1185">Reference proteome</keyword>
<dbReference type="OMA" id="PWEGANI"/>
<name>A7F2X0_SCLS1</name>
<accession>A7F2X0</accession>
<dbReference type="EMBL" id="CH476639">
    <property type="protein sequence ID" value="EDN96062.1"/>
    <property type="molecule type" value="Genomic_DNA"/>
</dbReference>
<evidence type="ECO:0000313" key="1">
    <source>
        <dbReference type="EMBL" id="EDN96062.1"/>
    </source>
</evidence>
<gene>
    <name evidence="1" type="ORF">SS1G_12268</name>
</gene>
<protein>
    <submittedName>
        <fullName evidence="1">Uncharacterized protein</fullName>
    </submittedName>
</protein>
<dbReference type="KEGG" id="ssl:SS1G_12268"/>
<dbReference type="HOGENOM" id="CLU_990992_0_0_1"/>
<dbReference type="AlphaFoldDB" id="A7F2X0"/>
<dbReference type="RefSeq" id="XP_001587238.1">
    <property type="nucleotide sequence ID" value="XM_001587188.1"/>
</dbReference>
<dbReference type="GeneID" id="5483152"/>